<gene>
    <name evidence="4" type="ORF">AB4Y39_09175</name>
</gene>
<dbReference type="InterPro" id="IPR000182">
    <property type="entry name" value="GNAT_dom"/>
</dbReference>
<evidence type="ECO:0000256" key="2">
    <source>
        <dbReference type="ARBA" id="ARBA00023315"/>
    </source>
</evidence>
<dbReference type="Pfam" id="PF00583">
    <property type="entry name" value="Acetyltransf_1"/>
    <property type="match status" value="1"/>
</dbReference>
<dbReference type="EMBL" id="CP162607">
    <property type="protein sequence ID" value="XDK38823.1"/>
    <property type="molecule type" value="Genomic_DNA"/>
</dbReference>
<evidence type="ECO:0000313" key="4">
    <source>
        <dbReference type="EMBL" id="XDK38823.1"/>
    </source>
</evidence>
<dbReference type="PANTHER" id="PTHR43800:SF1">
    <property type="entry name" value="PEPTIDYL-LYSINE N-ACETYLTRANSFERASE YJAB"/>
    <property type="match status" value="1"/>
</dbReference>
<feature type="domain" description="N-acetyltransferase" evidence="3">
    <location>
        <begin position="3"/>
        <end position="160"/>
    </location>
</feature>
<dbReference type="PANTHER" id="PTHR43800">
    <property type="entry name" value="PEPTIDYL-LYSINE N-ACETYLTRANSFERASE YJAB"/>
    <property type="match status" value="1"/>
</dbReference>
<proteinExistence type="predicted"/>
<dbReference type="CDD" id="cd04301">
    <property type="entry name" value="NAT_SF"/>
    <property type="match status" value="1"/>
</dbReference>
<evidence type="ECO:0000256" key="1">
    <source>
        <dbReference type="ARBA" id="ARBA00022679"/>
    </source>
</evidence>
<dbReference type="InterPro" id="IPR016181">
    <property type="entry name" value="Acyl_CoA_acyltransferase"/>
</dbReference>
<accession>A0AB39I5W2</accession>
<reference evidence="4" key="1">
    <citation type="submission" date="2024-07" db="EMBL/GenBank/DDBJ databases">
        <title>Identification and characteristics of a novel species of coltsfoot's symbiotic bacteria.</title>
        <authorList>
            <person name="Juszczyk A."/>
            <person name="Jasielczuk I."/>
            <person name="Gurgul A."/>
            <person name="Rogala M."/>
            <person name="Kowalczyk A."/>
            <person name="Szmatola T."/>
            <person name="Kosecka-Strojek M."/>
            <person name="Arent Z."/>
            <person name="Latowski D."/>
        </authorList>
    </citation>
    <scope>NUCLEOTIDE SEQUENCE</scope>
    <source>
        <strain evidence="4">Hg7Tf</strain>
    </source>
</reference>
<dbReference type="RefSeq" id="WP_101293677.1">
    <property type="nucleotide sequence ID" value="NZ_CP162607.1"/>
</dbReference>
<dbReference type="Gene3D" id="3.40.630.30">
    <property type="match status" value="1"/>
</dbReference>
<dbReference type="AlphaFoldDB" id="A0AB39I5W2"/>
<dbReference type="SUPFAM" id="SSF55729">
    <property type="entry name" value="Acyl-CoA N-acyltransferases (Nat)"/>
    <property type="match status" value="1"/>
</dbReference>
<keyword evidence="2" id="KW-0012">Acyltransferase</keyword>
<name>A0AB39I5W2_9PSED</name>
<organism evidence="4">
    <name type="scientific">Pseudomonas sp. Hg7Tf</name>
    <dbReference type="NCBI Taxonomy" id="3236988"/>
    <lineage>
        <taxon>Bacteria</taxon>
        <taxon>Pseudomonadati</taxon>
        <taxon>Pseudomonadota</taxon>
        <taxon>Gammaproteobacteria</taxon>
        <taxon>Pseudomonadales</taxon>
        <taxon>Pseudomonadaceae</taxon>
        <taxon>Pseudomonas</taxon>
    </lineage>
</organism>
<dbReference type="GO" id="GO:0016747">
    <property type="term" value="F:acyltransferase activity, transferring groups other than amino-acyl groups"/>
    <property type="evidence" value="ECO:0007669"/>
    <property type="project" value="InterPro"/>
</dbReference>
<evidence type="ECO:0000259" key="3">
    <source>
        <dbReference type="PROSITE" id="PS51186"/>
    </source>
</evidence>
<keyword evidence="1" id="KW-0808">Transferase</keyword>
<dbReference type="PROSITE" id="PS51186">
    <property type="entry name" value="GNAT"/>
    <property type="match status" value="1"/>
</dbReference>
<protein>
    <submittedName>
        <fullName evidence="4">GNAT family N-acetyltransferase</fullName>
    </submittedName>
</protein>
<sequence length="191" mass="21117">MSITIRLARPEDAPLLPDVERSAAQAFVSQPDLAFIASSPTLSVEEHLSFILQQREWLAVDAQDRPLGFLCGQDCGAHWHIVELSVQQSAQGQGLGRRLIGEAAAWAREQGYAGLSLTTFTSVPWNAPFYARLGFKQLDRPQLSEFLQRQLATEASHGLPDRCAMRLDFKAMGWPRRCGLTPSNGSTKNQP</sequence>